<gene>
    <name evidence="1" type="ORF">HYY20_14055</name>
</gene>
<evidence type="ECO:0000313" key="1">
    <source>
        <dbReference type="EMBL" id="MBI2877996.1"/>
    </source>
</evidence>
<protein>
    <submittedName>
        <fullName evidence="1">Uncharacterized protein</fullName>
    </submittedName>
</protein>
<dbReference type="AlphaFoldDB" id="A0A932CRK1"/>
<accession>A0A932CRK1</accession>
<reference evidence="1" key="1">
    <citation type="submission" date="2020-07" db="EMBL/GenBank/DDBJ databases">
        <title>Huge and variable diversity of episymbiotic CPR bacteria and DPANN archaea in groundwater ecosystems.</title>
        <authorList>
            <person name="He C.Y."/>
            <person name="Keren R."/>
            <person name="Whittaker M."/>
            <person name="Farag I.F."/>
            <person name="Doudna J."/>
            <person name="Cate J.H.D."/>
            <person name="Banfield J.F."/>
        </authorList>
    </citation>
    <scope>NUCLEOTIDE SEQUENCE</scope>
    <source>
        <strain evidence="1">NC_groundwater_672_Ag_B-0.1um_62_36</strain>
    </source>
</reference>
<dbReference type="Proteomes" id="UP000769766">
    <property type="component" value="Unassembled WGS sequence"/>
</dbReference>
<evidence type="ECO:0000313" key="2">
    <source>
        <dbReference type="Proteomes" id="UP000769766"/>
    </source>
</evidence>
<comment type="caution">
    <text evidence="1">The sequence shown here is derived from an EMBL/GenBank/DDBJ whole genome shotgun (WGS) entry which is preliminary data.</text>
</comment>
<organism evidence="1 2">
    <name type="scientific">Tectimicrobiota bacterium</name>
    <dbReference type="NCBI Taxonomy" id="2528274"/>
    <lineage>
        <taxon>Bacteria</taxon>
        <taxon>Pseudomonadati</taxon>
        <taxon>Nitrospinota/Tectimicrobiota group</taxon>
        <taxon>Candidatus Tectimicrobiota</taxon>
    </lineage>
</organism>
<dbReference type="EMBL" id="JACPRF010000428">
    <property type="protein sequence ID" value="MBI2877996.1"/>
    <property type="molecule type" value="Genomic_DNA"/>
</dbReference>
<sequence length="447" mass="50993">MAQKLLQMEPRVLEAVKQALEYPFFKAIENRKSLRFPLGGNLEATHFNFQSPRDPVPLTDIEEALLVWAATGIVGQIFADIVPNKFGPLGTVMHWLRRTWPSPCASHGTTLFLSNDEGIWAMRVWDIDPEDLTVGFAAAQTVEEKAEAAVEFYHKYRVKISDNRDDLPTGEVTGFWTFNSWNANRPGTTLFIPVSDFTIEYLNILFLFISPQFQWNLIDELHGGRNCGTDRWLKSGMIKDEVPLPLAATERLVATLISAEQAFAMQNVSLAATAMGLGGWLFGGHIPMTVMGGTPQWKGLGFRFVTAEKGDFPLPYPIGREDVLKTLHPYWYQGDVEQIVDAFNEMKWKKYNPSVPKPFKAPDQVMCHVPPPSKDEVRCVKDILRYMWDTYGRFPATVDPCSTALFYQAQHLELEFYDNFYPDGAYSPLHQQHFEMWHPEMKDPFKK</sequence>
<proteinExistence type="predicted"/>
<name>A0A932CRK1_UNCTE</name>